<sequence>MRHRKKGFKLGRTYGHRRATLAALSCALIRHKRIRTTLAKAKALRMFIEPLITRAKEDTTHNRRQVFRYLQDKEAVKELFGEIAEKVNGRPGGYTRVVRIGRRPGDGAEMAVIELVDYNDVKPADSRKTRRRTRRGRGRGRRSETPEAAAATTQAAEVEAAAPEAPETAEPEAQVEQTTAEAEAAAEAATPAEAEAETPAEPTPEASAEEATEEQEKEDQEKKDAG</sequence>
<comment type="subunit">
    <text evidence="4">Part of the 50S ribosomal subunit. Contacts protein L32.</text>
</comment>
<feature type="compositionally biased region" description="Basic residues" evidence="6">
    <location>
        <begin position="128"/>
        <end position="140"/>
    </location>
</feature>
<evidence type="ECO:0000256" key="6">
    <source>
        <dbReference type="SAM" id="MobiDB-lite"/>
    </source>
</evidence>
<reference evidence="7 8" key="1">
    <citation type="journal article" date="2009" name="Stand. Genomic Sci.">
        <title>Complete genome sequence of Rhodothermus marinus type strain (R-10).</title>
        <authorList>
            <person name="Nolan M."/>
            <person name="Tindall B.J."/>
            <person name="Pomrenke H."/>
            <person name="Lapidus A."/>
            <person name="Copeland A."/>
            <person name="Glavina Del Rio T."/>
            <person name="Lucas S."/>
            <person name="Chen F."/>
            <person name="Tice H."/>
            <person name="Cheng J.F."/>
            <person name="Saunders E."/>
            <person name="Han C."/>
            <person name="Bruce D."/>
            <person name="Goodwin L."/>
            <person name="Chain P."/>
            <person name="Pitluck S."/>
            <person name="Ovchinikova G."/>
            <person name="Pati A."/>
            <person name="Ivanova N."/>
            <person name="Mavromatis K."/>
            <person name="Chen A."/>
            <person name="Palaniappan K."/>
            <person name="Land M."/>
            <person name="Hauser L."/>
            <person name="Chang Y.J."/>
            <person name="Jeffries C.D."/>
            <person name="Brettin T."/>
            <person name="Goker M."/>
            <person name="Bristow J."/>
            <person name="Eisen J.A."/>
            <person name="Markowitz V."/>
            <person name="Hugenholtz P."/>
            <person name="Kyrpides N.C."/>
            <person name="Klenk H.P."/>
            <person name="Detter J.C."/>
        </authorList>
    </citation>
    <scope>NUCLEOTIDE SEQUENCE [LARGE SCALE GENOMIC DNA]</scope>
    <source>
        <strain evidence="8">ATCC 43812 / DSM 4252 / R-10</strain>
    </source>
</reference>
<proteinExistence type="inferred from homology"/>
<dbReference type="NCBIfam" id="TIGR00059">
    <property type="entry name" value="L17"/>
    <property type="match status" value="1"/>
</dbReference>
<dbReference type="HOGENOM" id="CLU_074407_0_1_10"/>
<organism evidence="7 8">
    <name type="scientific">Rhodothermus marinus (strain ATCC 43812 / DSM 4252 / R-10)</name>
    <name type="common">Rhodothermus obamensis</name>
    <dbReference type="NCBI Taxonomy" id="518766"/>
    <lineage>
        <taxon>Bacteria</taxon>
        <taxon>Pseudomonadati</taxon>
        <taxon>Rhodothermota</taxon>
        <taxon>Rhodothermia</taxon>
        <taxon>Rhodothermales</taxon>
        <taxon>Rhodothermaceae</taxon>
        <taxon>Rhodothermus</taxon>
    </lineage>
</organism>
<dbReference type="GO" id="GO:0006412">
    <property type="term" value="P:translation"/>
    <property type="evidence" value="ECO:0007669"/>
    <property type="project" value="UniProtKB-UniRule"/>
</dbReference>
<feature type="compositionally biased region" description="Acidic residues" evidence="6">
    <location>
        <begin position="207"/>
        <end position="218"/>
    </location>
</feature>
<dbReference type="PANTHER" id="PTHR14413:SF16">
    <property type="entry name" value="LARGE RIBOSOMAL SUBUNIT PROTEIN BL17M"/>
    <property type="match status" value="1"/>
</dbReference>
<keyword evidence="8" id="KW-1185">Reference proteome</keyword>
<keyword evidence="2 4" id="KW-0689">Ribosomal protein</keyword>
<dbReference type="KEGG" id="rmr:Rmar_0870"/>
<dbReference type="InterPro" id="IPR036373">
    <property type="entry name" value="Ribosomal_bL17_sf"/>
</dbReference>
<protein>
    <recommendedName>
        <fullName evidence="4">Large ribosomal subunit protein bL17</fullName>
    </recommendedName>
</protein>
<evidence type="ECO:0000256" key="2">
    <source>
        <dbReference type="ARBA" id="ARBA00022980"/>
    </source>
</evidence>
<dbReference type="InterPro" id="IPR047859">
    <property type="entry name" value="Ribosomal_bL17_CS"/>
</dbReference>
<dbReference type="AlphaFoldDB" id="D0MGY2"/>
<dbReference type="RefSeq" id="WP_012843379.1">
    <property type="nucleotide sequence ID" value="NC_013501.1"/>
</dbReference>
<dbReference type="EMBL" id="CP001807">
    <property type="protein sequence ID" value="ACY47767.1"/>
    <property type="molecule type" value="Genomic_DNA"/>
</dbReference>
<evidence type="ECO:0000313" key="8">
    <source>
        <dbReference type="Proteomes" id="UP000002221"/>
    </source>
</evidence>
<feature type="compositionally biased region" description="Low complexity" evidence="6">
    <location>
        <begin position="146"/>
        <end position="206"/>
    </location>
</feature>
<dbReference type="Proteomes" id="UP000002221">
    <property type="component" value="Chromosome"/>
</dbReference>
<dbReference type="HAMAP" id="MF_01368">
    <property type="entry name" value="Ribosomal_bL17"/>
    <property type="match status" value="1"/>
</dbReference>
<comment type="similarity">
    <text evidence="1 4 5">Belongs to the bacterial ribosomal protein bL17 family.</text>
</comment>
<dbReference type="PANTHER" id="PTHR14413">
    <property type="entry name" value="RIBOSOMAL PROTEIN L17"/>
    <property type="match status" value="1"/>
</dbReference>
<dbReference type="GO" id="GO:0022625">
    <property type="term" value="C:cytosolic large ribosomal subunit"/>
    <property type="evidence" value="ECO:0007669"/>
    <property type="project" value="TreeGrafter"/>
</dbReference>
<dbReference type="Gene3D" id="3.90.1030.10">
    <property type="entry name" value="Ribosomal protein L17"/>
    <property type="match status" value="1"/>
</dbReference>
<evidence type="ECO:0000313" key="7">
    <source>
        <dbReference type="EMBL" id="ACY47767.1"/>
    </source>
</evidence>
<name>D0MGY2_RHOM4</name>
<keyword evidence="3 4" id="KW-0687">Ribonucleoprotein</keyword>
<evidence type="ECO:0000256" key="3">
    <source>
        <dbReference type="ARBA" id="ARBA00023274"/>
    </source>
</evidence>
<evidence type="ECO:0000256" key="4">
    <source>
        <dbReference type="HAMAP-Rule" id="MF_01368"/>
    </source>
</evidence>
<dbReference type="eggNOG" id="COG0203">
    <property type="taxonomic scope" value="Bacteria"/>
</dbReference>
<dbReference type="STRING" id="518766.Rmar_0870"/>
<dbReference type="InterPro" id="IPR000456">
    <property type="entry name" value="Ribosomal_bL17"/>
</dbReference>
<accession>D0MGY2</accession>
<dbReference type="GO" id="GO:0003735">
    <property type="term" value="F:structural constituent of ribosome"/>
    <property type="evidence" value="ECO:0007669"/>
    <property type="project" value="InterPro"/>
</dbReference>
<feature type="region of interest" description="Disordered" evidence="6">
    <location>
        <begin position="124"/>
        <end position="226"/>
    </location>
</feature>
<gene>
    <name evidence="4" type="primary">rplQ</name>
    <name evidence="7" type="ordered locus">Rmar_0870</name>
</gene>
<evidence type="ECO:0000256" key="1">
    <source>
        <dbReference type="ARBA" id="ARBA00008777"/>
    </source>
</evidence>
<dbReference type="Pfam" id="PF01196">
    <property type="entry name" value="Ribosomal_L17"/>
    <property type="match status" value="1"/>
</dbReference>
<evidence type="ECO:0000256" key="5">
    <source>
        <dbReference type="RuleBase" id="RU000660"/>
    </source>
</evidence>
<dbReference type="SUPFAM" id="SSF64263">
    <property type="entry name" value="Prokaryotic ribosomal protein L17"/>
    <property type="match status" value="1"/>
</dbReference>
<dbReference type="PROSITE" id="PS01167">
    <property type="entry name" value="RIBOSOMAL_L17"/>
    <property type="match status" value="1"/>
</dbReference>
<dbReference type="OrthoDB" id="9809073at2"/>